<dbReference type="InterPro" id="IPR002656">
    <property type="entry name" value="Acyl_transf_3_dom"/>
</dbReference>
<dbReference type="Proteomes" id="UP000254082">
    <property type="component" value="Unassembled WGS sequence"/>
</dbReference>
<feature type="transmembrane region" description="Helical" evidence="8">
    <location>
        <begin position="263"/>
        <end position="284"/>
    </location>
</feature>
<evidence type="ECO:0000256" key="4">
    <source>
        <dbReference type="ARBA" id="ARBA00022692"/>
    </source>
</evidence>
<dbReference type="GO" id="GO:0016747">
    <property type="term" value="F:acyltransferase activity, transferring groups other than amino-acyl groups"/>
    <property type="evidence" value="ECO:0007669"/>
    <property type="project" value="InterPro"/>
</dbReference>
<dbReference type="RefSeq" id="WP_003001302.1">
    <property type="nucleotide sequence ID" value="NZ_UHFA01000002.1"/>
</dbReference>
<keyword evidence="5 8" id="KW-1133">Transmembrane helix</keyword>
<feature type="domain" description="Acyltransferase 3" evidence="9">
    <location>
        <begin position="4"/>
        <end position="343"/>
    </location>
</feature>
<feature type="transmembrane region" description="Helical" evidence="8">
    <location>
        <begin position="324"/>
        <end position="346"/>
    </location>
</feature>
<accession>A0A380JCQ3</accession>
<feature type="transmembrane region" description="Helical" evidence="8">
    <location>
        <begin position="166"/>
        <end position="188"/>
    </location>
</feature>
<sequence>MRIKWFSFVRVTGLLLVLVYHFFRKALPGGFIGVDVFFAFSGFLITALLIDEYHRKQSIDLLSFFKRRFYRIVPPIVIMVLVTMPFTLLVRNDFIASIGRQIVAAFGFMTNWYEIFIGSNYENQFNPHLFLHTWSLAVEVHFYIFWGILVWWLSRRKLTSVNFRGAIFLASTALFFSGYLVMFISSFLVKNVSFNYFSTFSHSFPFYLGAIYATMSGVADTTKRFKKNVQRWSLRRILFQFVGSFALLLLLGFVLSYDGQLTYLFGFALASLFACLMIYAARALHDKLPAVDEPVVVTFFSDISYGIYLFHWPFYIIFSQLMSNWLASLLTFVLSTAFAALSFYVIEPMIAGKEPKMLGIKLNVTPCKKWIIGSAGILAVISLIISFAAPKLGEFESGVLVDSLTQADTGMNLTNQRTAGDANAQNNVLIIGDSVALRSQDTFSSKMPNALIDASVSRSFDAAYETFKTNVDANTLPETVVLAVGVNSPDNYQSDIQQFLDALPDGHRLVLVTPYDAQEDTKMSAVRDYELQLAQDNDYVTVADWYQTAKDNPDIWGGTDGVHYSQSTNGADLYVQTIQDAISQASKKSAKGQ</sequence>
<dbReference type="SUPFAM" id="SSF52266">
    <property type="entry name" value="SGNH hydrolase"/>
    <property type="match status" value="1"/>
</dbReference>
<evidence type="ECO:0000256" key="1">
    <source>
        <dbReference type="ARBA" id="ARBA00004651"/>
    </source>
</evidence>
<feature type="transmembrane region" description="Helical" evidence="8">
    <location>
        <begin position="30"/>
        <end position="50"/>
    </location>
</feature>
<organism evidence="10 11">
    <name type="scientific">Streptococcus downei MFe28</name>
    <dbReference type="NCBI Taxonomy" id="764290"/>
    <lineage>
        <taxon>Bacteria</taxon>
        <taxon>Bacillati</taxon>
        <taxon>Bacillota</taxon>
        <taxon>Bacilli</taxon>
        <taxon>Lactobacillales</taxon>
        <taxon>Streptococcaceae</taxon>
        <taxon>Streptococcus</taxon>
    </lineage>
</organism>
<feature type="transmembrane region" description="Helical" evidence="8">
    <location>
        <begin position="6"/>
        <end position="23"/>
    </location>
</feature>
<evidence type="ECO:0000259" key="9">
    <source>
        <dbReference type="Pfam" id="PF01757"/>
    </source>
</evidence>
<keyword evidence="11" id="KW-1185">Reference proteome</keyword>
<evidence type="ECO:0000256" key="3">
    <source>
        <dbReference type="ARBA" id="ARBA00022679"/>
    </source>
</evidence>
<evidence type="ECO:0000256" key="8">
    <source>
        <dbReference type="SAM" id="Phobius"/>
    </source>
</evidence>
<keyword evidence="6 8" id="KW-0472">Membrane</keyword>
<keyword evidence="7 10" id="KW-0012">Acyltransferase</keyword>
<name>A0A380JCQ3_STRDO</name>
<protein>
    <submittedName>
        <fullName evidence="10">Acyltransferase family</fullName>
        <ecNumber evidence="10">2.3.1.-</ecNumber>
    </submittedName>
</protein>
<feature type="transmembrane region" description="Helical" evidence="8">
    <location>
        <begin position="296"/>
        <end position="318"/>
    </location>
</feature>
<gene>
    <name evidence="10" type="primary">oatA_1</name>
    <name evidence="10" type="ORF">NCTC11391_00474</name>
</gene>
<feature type="transmembrane region" description="Helical" evidence="8">
    <location>
        <begin position="367"/>
        <end position="389"/>
    </location>
</feature>
<dbReference type="EC" id="2.3.1.-" evidence="10"/>
<reference evidence="10 11" key="1">
    <citation type="submission" date="2018-06" db="EMBL/GenBank/DDBJ databases">
        <authorList>
            <consortium name="Pathogen Informatics"/>
            <person name="Doyle S."/>
        </authorList>
    </citation>
    <scope>NUCLEOTIDE SEQUENCE [LARGE SCALE GENOMIC DNA]</scope>
    <source>
        <strain evidence="11">NCTC 11391</strain>
    </source>
</reference>
<dbReference type="PANTHER" id="PTHR23028">
    <property type="entry name" value="ACETYLTRANSFERASE"/>
    <property type="match status" value="1"/>
</dbReference>
<dbReference type="Gene3D" id="3.40.50.1110">
    <property type="entry name" value="SGNH hydrolase"/>
    <property type="match status" value="1"/>
</dbReference>
<feature type="transmembrane region" description="Helical" evidence="8">
    <location>
        <begin position="237"/>
        <end position="257"/>
    </location>
</feature>
<keyword evidence="2" id="KW-1003">Cell membrane</keyword>
<evidence type="ECO:0000256" key="7">
    <source>
        <dbReference type="ARBA" id="ARBA00023315"/>
    </source>
</evidence>
<dbReference type="AlphaFoldDB" id="A0A380JCQ3"/>
<dbReference type="Pfam" id="PF01757">
    <property type="entry name" value="Acyl_transf_3"/>
    <property type="match status" value="1"/>
</dbReference>
<feature type="transmembrane region" description="Helical" evidence="8">
    <location>
        <begin position="70"/>
        <end position="90"/>
    </location>
</feature>
<evidence type="ECO:0000256" key="6">
    <source>
        <dbReference type="ARBA" id="ARBA00023136"/>
    </source>
</evidence>
<evidence type="ECO:0000313" key="10">
    <source>
        <dbReference type="EMBL" id="SUN35454.1"/>
    </source>
</evidence>
<evidence type="ECO:0000313" key="11">
    <source>
        <dbReference type="Proteomes" id="UP000254082"/>
    </source>
</evidence>
<feature type="transmembrane region" description="Helical" evidence="8">
    <location>
        <begin position="133"/>
        <end position="154"/>
    </location>
</feature>
<dbReference type="PANTHER" id="PTHR23028:SF53">
    <property type="entry name" value="ACYL_TRANSF_3 DOMAIN-CONTAINING PROTEIN"/>
    <property type="match status" value="1"/>
</dbReference>
<dbReference type="OrthoDB" id="9796461at2"/>
<evidence type="ECO:0000256" key="2">
    <source>
        <dbReference type="ARBA" id="ARBA00022475"/>
    </source>
</evidence>
<dbReference type="InterPro" id="IPR036514">
    <property type="entry name" value="SGNH_hydro_sf"/>
</dbReference>
<dbReference type="GO" id="GO:0005886">
    <property type="term" value="C:plasma membrane"/>
    <property type="evidence" value="ECO:0007669"/>
    <property type="project" value="UniProtKB-SubCell"/>
</dbReference>
<dbReference type="InterPro" id="IPR050879">
    <property type="entry name" value="Acyltransferase_3"/>
</dbReference>
<keyword evidence="3 10" id="KW-0808">Transferase</keyword>
<feature type="transmembrane region" description="Helical" evidence="8">
    <location>
        <begin position="194"/>
        <end position="216"/>
    </location>
</feature>
<proteinExistence type="predicted"/>
<keyword evidence="4 8" id="KW-0812">Transmembrane</keyword>
<dbReference type="GO" id="GO:0009103">
    <property type="term" value="P:lipopolysaccharide biosynthetic process"/>
    <property type="evidence" value="ECO:0007669"/>
    <property type="project" value="TreeGrafter"/>
</dbReference>
<dbReference type="EMBL" id="UHFA01000002">
    <property type="protein sequence ID" value="SUN35454.1"/>
    <property type="molecule type" value="Genomic_DNA"/>
</dbReference>
<comment type="subcellular location">
    <subcellularLocation>
        <location evidence="1">Cell membrane</location>
        <topology evidence="1">Multi-pass membrane protein</topology>
    </subcellularLocation>
</comment>
<evidence type="ECO:0000256" key="5">
    <source>
        <dbReference type="ARBA" id="ARBA00022989"/>
    </source>
</evidence>